<dbReference type="InterPro" id="IPR002110">
    <property type="entry name" value="Ankyrin_rpt"/>
</dbReference>
<dbReference type="SUPFAM" id="SSF48403">
    <property type="entry name" value="Ankyrin repeat"/>
    <property type="match status" value="1"/>
</dbReference>
<comment type="function">
    <text evidence="6">Ubiquitin-binding protein that specifically recognizes and binds 'Lys-63'-linked ubiquitin. Does not bind 'Lys-48'-linked ubiquitin. Positively regulates the internalization of ligand-activated EGFR by binding to the Ub moiety of ubiquitinated EGFR at the cell membrane.</text>
</comment>
<dbReference type="InterPro" id="IPR021832">
    <property type="entry name" value="ANKRD13"/>
</dbReference>
<organism evidence="10 11">
    <name type="scientific">Trichostrongylus colubriformis</name>
    <name type="common">Black scour worm</name>
    <dbReference type="NCBI Taxonomy" id="6319"/>
    <lineage>
        <taxon>Eukaryota</taxon>
        <taxon>Metazoa</taxon>
        <taxon>Ecdysozoa</taxon>
        <taxon>Nematoda</taxon>
        <taxon>Chromadorea</taxon>
        <taxon>Rhabditida</taxon>
        <taxon>Rhabditina</taxon>
        <taxon>Rhabditomorpha</taxon>
        <taxon>Strongyloidea</taxon>
        <taxon>Trichostrongylidae</taxon>
        <taxon>Trichostrongylus</taxon>
    </lineage>
</organism>
<dbReference type="Gene3D" id="1.25.40.20">
    <property type="entry name" value="Ankyrin repeat-containing domain"/>
    <property type="match status" value="1"/>
</dbReference>
<keyword evidence="3" id="KW-1003">Cell membrane</keyword>
<dbReference type="EMBL" id="WIXE01017647">
    <property type="protein sequence ID" value="KAK5971554.1"/>
    <property type="molecule type" value="Genomic_DNA"/>
</dbReference>
<dbReference type="PROSITE" id="PS50297">
    <property type="entry name" value="ANK_REP_REGION"/>
    <property type="match status" value="1"/>
</dbReference>
<keyword evidence="7" id="KW-0040">ANK repeat</keyword>
<accession>A0AAN8J086</accession>
<name>A0AAN8J086_TRICO</name>
<feature type="repeat" description="ANK" evidence="7">
    <location>
        <begin position="62"/>
        <end position="94"/>
    </location>
</feature>
<feature type="domain" description="Ankyrin repeat" evidence="9">
    <location>
        <begin position="178"/>
        <end position="481"/>
    </location>
</feature>
<evidence type="ECO:0000256" key="8">
    <source>
        <dbReference type="SAM" id="MobiDB-lite"/>
    </source>
</evidence>
<evidence type="ECO:0000259" key="9">
    <source>
        <dbReference type="Pfam" id="PF11904"/>
    </source>
</evidence>
<dbReference type="InterPro" id="IPR036770">
    <property type="entry name" value="Ankyrin_rpt-contain_sf"/>
</dbReference>
<protein>
    <submittedName>
        <fullName evidence="10">Ankyrin repeat domain-containing protein 13B</fullName>
    </submittedName>
</protein>
<dbReference type="InterPro" id="IPR003903">
    <property type="entry name" value="UIM_dom"/>
</dbReference>
<keyword evidence="5" id="KW-0472">Membrane</keyword>
<evidence type="ECO:0000313" key="10">
    <source>
        <dbReference type="EMBL" id="KAK5971554.1"/>
    </source>
</evidence>
<evidence type="ECO:0000256" key="2">
    <source>
        <dbReference type="ARBA" id="ARBA00004603"/>
    </source>
</evidence>
<evidence type="ECO:0000256" key="4">
    <source>
        <dbReference type="ARBA" id="ARBA00022737"/>
    </source>
</evidence>
<reference evidence="10 11" key="1">
    <citation type="submission" date="2019-10" db="EMBL/GenBank/DDBJ databases">
        <title>Assembly and Annotation for the nematode Trichostrongylus colubriformis.</title>
        <authorList>
            <person name="Martin J."/>
        </authorList>
    </citation>
    <scope>NUCLEOTIDE SEQUENCE [LARGE SCALE GENOMIC DNA]</scope>
    <source>
        <strain evidence="10">G859</strain>
        <tissue evidence="10">Whole worm</tissue>
    </source>
</reference>
<dbReference type="InterPro" id="IPR055285">
    <property type="entry name" value="ANKRD13_C"/>
</dbReference>
<dbReference type="SMART" id="SM00248">
    <property type="entry name" value="ANK"/>
    <property type="match status" value="1"/>
</dbReference>
<comment type="subcellular location">
    <subcellularLocation>
        <location evidence="1">Cell membrane</location>
    </subcellularLocation>
    <subcellularLocation>
        <location evidence="2">Late endosome</location>
    </subcellularLocation>
</comment>
<sequence>MKAVSLHFDMLTDLGWRRTVAMTRHLVSEFPLHKLVYLDDVEELKKMLDESEPEHLEKLDCRGRTPLMLAVTMGHKQCALELLKHGANADAQNKEMWSVSHEAISFGDPELVKNVIMYRDYQRSIRGAKSMRDCLKTLEESPDFYCEMGWEFASWVPFISRMCPSDTYKIYKQGSKVRIDTTLVGFEASSWKRGNQTYIFRLDENSMPEFIIIDHEAKTATRQTLRDDEALEEFIPSDESVRTRMSSPISTTFIDVDKIGFERSYRGGLLGWISSTEKTETIDDYECKVFNASNVNLVTKTRKEHLSEEETARARQEENPNLLSNLLSTIVRTETSEESTTENLLDTGLTAYEYLDEDFPLDGDIGRPKSVTKKSNNFKATLWLAENYPLSFQGQVMPIVDLMAANSAHFARLHNFIRMQLPAGFPVRIEIPLFHVVSAKITFGQINEPGPFVTPLETLSGFKVSAIAIDDDVFTIPHSYRTVDDLNTTLWWPEDEQDMSSLQGGAASIYHPSMQQQEEMLLQLAIQESFRRDSPHGGHDGSQGGYVPLGQLLPQDTLPLYDEEAEEQRQIALAINESLRMSGDSGLPPEGIPQQEEDPLALALRLSRDEEQRRQEEARREEEELERILQLSLVDK</sequence>
<keyword evidence="11" id="KW-1185">Reference proteome</keyword>
<keyword evidence="4" id="KW-0677">Repeat</keyword>
<dbReference type="PANTHER" id="PTHR12447:SF31">
    <property type="entry name" value="LD31969P"/>
    <property type="match status" value="1"/>
</dbReference>
<feature type="region of interest" description="Disordered" evidence="8">
    <location>
        <begin position="580"/>
        <end position="600"/>
    </location>
</feature>
<evidence type="ECO:0000313" key="11">
    <source>
        <dbReference type="Proteomes" id="UP001331761"/>
    </source>
</evidence>
<dbReference type="GO" id="GO:0005886">
    <property type="term" value="C:plasma membrane"/>
    <property type="evidence" value="ECO:0007669"/>
    <property type="project" value="UniProtKB-SubCell"/>
</dbReference>
<evidence type="ECO:0000256" key="5">
    <source>
        <dbReference type="ARBA" id="ARBA00023136"/>
    </source>
</evidence>
<dbReference type="Pfam" id="PF11904">
    <property type="entry name" value="ANKRD13_C"/>
    <property type="match status" value="1"/>
</dbReference>
<feature type="region of interest" description="Disordered" evidence="8">
    <location>
        <begin position="607"/>
        <end position="626"/>
    </location>
</feature>
<dbReference type="Pfam" id="PF12796">
    <property type="entry name" value="Ank_2"/>
    <property type="match status" value="1"/>
</dbReference>
<comment type="caution">
    <text evidence="10">The sequence shown here is derived from an EMBL/GenBank/DDBJ whole genome shotgun (WGS) entry which is preliminary data.</text>
</comment>
<proteinExistence type="predicted"/>
<evidence type="ECO:0000256" key="7">
    <source>
        <dbReference type="PROSITE-ProRule" id="PRU00023"/>
    </source>
</evidence>
<dbReference type="AlphaFoldDB" id="A0AAN8J086"/>
<dbReference type="Proteomes" id="UP001331761">
    <property type="component" value="Unassembled WGS sequence"/>
</dbReference>
<dbReference type="PANTHER" id="PTHR12447">
    <property type="entry name" value="ANKYRIN REPEAT DOMAIN-CONTAINING PROTEIN 13"/>
    <property type="match status" value="1"/>
</dbReference>
<evidence type="ECO:0000256" key="6">
    <source>
        <dbReference type="ARBA" id="ARBA00024956"/>
    </source>
</evidence>
<gene>
    <name evidence="10" type="ORF">GCK32_008708</name>
</gene>
<feature type="compositionally biased region" description="Basic and acidic residues" evidence="8">
    <location>
        <begin position="607"/>
        <end position="622"/>
    </location>
</feature>
<dbReference type="GO" id="GO:0005770">
    <property type="term" value="C:late endosome"/>
    <property type="evidence" value="ECO:0007669"/>
    <property type="project" value="UniProtKB-SubCell"/>
</dbReference>
<dbReference type="SMART" id="SM00726">
    <property type="entry name" value="UIM"/>
    <property type="match status" value="3"/>
</dbReference>
<evidence type="ECO:0000256" key="1">
    <source>
        <dbReference type="ARBA" id="ARBA00004236"/>
    </source>
</evidence>
<dbReference type="PROSITE" id="PS50088">
    <property type="entry name" value="ANK_REPEAT"/>
    <property type="match status" value="1"/>
</dbReference>
<evidence type="ECO:0000256" key="3">
    <source>
        <dbReference type="ARBA" id="ARBA00022475"/>
    </source>
</evidence>